<evidence type="ECO:0008006" key="9">
    <source>
        <dbReference type="Google" id="ProtNLM"/>
    </source>
</evidence>
<dbReference type="CDD" id="cd00637">
    <property type="entry name" value="7tm_classA_rhodopsin-like"/>
    <property type="match status" value="1"/>
</dbReference>
<feature type="transmembrane region" description="Helical" evidence="6">
    <location>
        <begin position="165"/>
        <end position="188"/>
    </location>
</feature>
<name>A0A194UWS3_CYTMA</name>
<feature type="transmembrane region" description="Helical" evidence="6">
    <location>
        <begin position="312"/>
        <end position="332"/>
    </location>
</feature>
<protein>
    <recommendedName>
        <fullName evidence="9">Glucose receptor Git3 N-terminal domain-containing protein</fullName>
    </recommendedName>
</protein>
<dbReference type="Proteomes" id="UP000078576">
    <property type="component" value="Unassembled WGS sequence"/>
</dbReference>
<dbReference type="GO" id="GO:0004930">
    <property type="term" value="F:G protein-coupled receptor activity"/>
    <property type="evidence" value="ECO:0007669"/>
    <property type="project" value="TreeGrafter"/>
</dbReference>
<reference evidence="8" key="1">
    <citation type="submission" date="2014-12" db="EMBL/GenBank/DDBJ databases">
        <title>Genome Sequence of Valsa Canker Pathogens Uncovers a Specific Adaption of Colonization on Woody Bark.</title>
        <authorList>
            <person name="Yin Z."/>
            <person name="Liu H."/>
            <person name="Gao X."/>
            <person name="Li Z."/>
            <person name="Song N."/>
            <person name="Ke X."/>
            <person name="Dai Q."/>
            <person name="Wu Y."/>
            <person name="Sun Y."/>
            <person name="Xu J.-R."/>
            <person name="Kang Z.K."/>
            <person name="Wang L."/>
            <person name="Huang L."/>
        </authorList>
    </citation>
    <scope>NUCLEOTIDE SEQUENCE [LARGE SCALE GENOMIC DNA]</scope>
    <source>
        <strain evidence="8">SXYL134</strain>
    </source>
</reference>
<feature type="transmembrane region" description="Helical" evidence="6">
    <location>
        <begin position="25"/>
        <end position="50"/>
    </location>
</feature>
<feature type="transmembrane region" description="Helical" evidence="6">
    <location>
        <begin position="200"/>
        <end position="224"/>
    </location>
</feature>
<dbReference type="GO" id="GO:0007189">
    <property type="term" value="P:adenylate cyclase-activating G protein-coupled receptor signaling pathway"/>
    <property type="evidence" value="ECO:0007669"/>
    <property type="project" value="TreeGrafter"/>
</dbReference>
<feature type="transmembrane region" description="Helical" evidence="6">
    <location>
        <begin position="250"/>
        <end position="273"/>
    </location>
</feature>
<dbReference type="GO" id="GO:0005886">
    <property type="term" value="C:plasma membrane"/>
    <property type="evidence" value="ECO:0007669"/>
    <property type="project" value="TreeGrafter"/>
</dbReference>
<evidence type="ECO:0000256" key="4">
    <source>
        <dbReference type="ARBA" id="ARBA00023136"/>
    </source>
</evidence>
<keyword evidence="4 6" id="KW-0472">Membrane</keyword>
<dbReference type="STRING" id="694573.A0A194UWS3"/>
<feature type="transmembrane region" description="Helical" evidence="6">
    <location>
        <begin position="338"/>
        <end position="360"/>
    </location>
</feature>
<dbReference type="EMBL" id="KN714685">
    <property type="protein sequence ID" value="KUI56051.1"/>
    <property type="molecule type" value="Genomic_DNA"/>
</dbReference>
<evidence type="ECO:0000313" key="8">
    <source>
        <dbReference type="Proteomes" id="UP000078576"/>
    </source>
</evidence>
<evidence type="ECO:0000256" key="1">
    <source>
        <dbReference type="ARBA" id="ARBA00004141"/>
    </source>
</evidence>
<dbReference type="PANTHER" id="PTHR23112">
    <property type="entry name" value="G PROTEIN-COUPLED RECEPTOR 157-RELATED"/>
    <property type="match status" value="1"/>
</dbReference>
<dbReference type="AlphaFoldDB" id="A0A194UWS3"/>
<proteinExistence type="predicted"/>
<comment type="subcellular location">
    <subcellularLocation>
        <location evidence="1">Membrane</location>
        <topology evidence="1">Multi-pass membrane protein</topology>
    </subcellularLocation>
</comment>
<keyword evidence="8" id="KW-1185">Reference proteome</keyword>
<keyword evidence="3 6" id="KW-1133">Transmembrane helix</keyword>
<dbReference type="SUPFAM" id="SSF81321">
    <property type="entry name" value="Family A G protein-coupled receptor-like"/>
    <property type="match status" value="1"/>
</dbReference>
<feature type="transmembrane region" description="Helical" evidence="6">
    <location>
        <begin position="125"/>
        <end position="145"/>
    </location>
</feature>
<sequence>MSNAAYAISGSISPLPTVYQRCQTAMLAVGMLSLITSSLLFLHITYKLILWKVTDFRSQKVKPEQTANPVTTEGVDLSLGLSESQYFQTRQKAGGTTATLPRGPLARSDTFQSASTRRQKPPNPLLLLIYNLILSDIFLAIAYMHNAVWLSKDGIDIASLACRTQGWTVSFGTLVTSGFLFAISWFSYCGIIWGYKPSTWVVVVACSTVWILSMFLACIGLAFVKVDEFYRRQTLWCWIGEPHKLWRLSIYVWGFTTMIGTCILYAMIFYRLWREGRSSRYMPRREGSIVSSSRTRTDDSTPLRPSGHHPAFLVYPCIYMFTGTPLMLGTLIPGLEKLPMFMGVAGALLAATGLLDSMLWSSIILFSNKEDIHNAGLDQFTFMRTPEGRTLGNIVFVQGGTDNKWKRASWHSKKKHNGWGRLGDRNSSRVSMPQQLLENEQGIQMNIVTTVVIEGDELGQPQSRDESSERSHERGKSIESTI</sequence>
<feature type="region of interest" description="Disordered" evidence="5">
    <location>
        <begin position="457"/>
        <end position="482"/>
    </location>
</feature>
<dbReference type="OrthoDB" id="100006at2759"/>
<dbReference type="Gene3D" id="1.20.1070.10">
    <property type="entry name" value="Rhodopsin 7-helix transmembrane proteins"/>
    <property type="match status" value="1"/>
</dbReference>
<evidence type="ECO:0000256" key="2">
    <source>
        <dbReference type="ARBA" id="ARBA00022692"/>
    </source>
</evidence>
<gene>
    <name evidence="7" type="ORF">VP1G_03389</name>
</gene>
<organism evidence="7 8">
    <name type="scientific">Cytospora mali</name>
    <name type="common">Apple Valsa canker fungus</name>
    <name type="synonym">Valsa mali</name>
    <dbReference type="NCBI Taxonomy" id="578113"/>
    <lineage>
        <taxon>Eukaryota</taxon>
        <taxon>Fungi</taxon>
        <taxon>Dikarya</taxon>
        <taxon>Ascomycota</taxon>
        <taxon>Pezizomycotina</taxon>
        <taxon>Sordariomycetes</taxon>
        <taxon>Sordariomycetidae</taxon>
        <taxon>Diaporthales</taxon>
        <taxon>Cytosporaceae</taxon>
        <taxon>Cytospora</taxon>
    </lineage>
</organism>
<dbReference type="PANTHER" id="PTHR23112:SF37">
    <property type="entry name" value="G PROTEIN-COUPLED RECEPTOR GPR1"/>
    <property type="match status" value="1"/>
</dbReference>
<evidence type="ECO:0000256" key="5">
    <source>
        <dbReference type="SAM" id="MobiDB-lite"/>
    </source>
</evidence>
<feature type="region of interest" description="Disordered" evidence="5">
    <location>
        <begin position="285"/>
        <end position="304"/>
    </location>
</feature>
<feature type="region of interest" description="Disordered" evidence="5">
    <location>
        <begin position="94"/>
        <end position="119"/>
    </location>
</feature>
<evidence type="ECO:0000256" key="3">
    <source>
        <dbReference type="ARBA" id="ARBA00022989"/>
    </source>
</evidence>
<evidence type="ECO:0000256" key="6">
    <source>
        <dbReference type="SAM" id="Phobius"/>
    </source>
</evidence>
<accession>A0A194UWS3</accession>
<keyword evidence="2 6" id="KW-0812">Transmembrane</keyword>
<feature type="compositionally biased region" description="Basic and acidic residues" evidence="5">
    <location>
        <begin position="463"/>
        <end position="482"/>
    </location>
</feature>
<evidence type="ECO:0000313" key="7">
    <source>
        <dbReference type="EMBL" id="KUI56051.1"/>
    </source>
</evidence>